<dbReference type="InterPro" id="IPR018073">
    <property type="entry name" value="Prot_inh_cystat_CS"/>
</dbReference>
<dbReference type="PROSITE" id="PS00287">
    <property type="entry name" value="CYSTATIN"/>
    <property type="match status" value="1"/>
</dbReference>
<evidence type="ECO:0000313" key="2">
    <source>
        <dbReference type="EMBL" id="KAG0293934.1"/>
    </source>
</evidence>
<comment type="caution">
    <text evidence="2">The sequence shown here is derived from an EMBL/GenBank/DDBJ whole genome shotgun (WGS) entry which is preliminary data.</text>
</comment>
<dbReference type="Gene3D" id="3.10.450.10">
    <property type="match status" value="1"/>
</dbReference>
<evidence type="ECO:0000313" key="3">
    <source>
        <dbReference type="Proteomes" id="UP001194696"/>
    </source>
</evidence>
<organism evidence="2 3">
    <name type="scientific">Linnemannia gamsii</name>
    <dbReference type="NCBI Taxonomy" id="64522"/>
    <lineage>
        <taxon>Eukaryota</taxon>
        <taxon>Fungi</taxon>
        <taxon>Fungi incertae sedis</taxon>
        <taxon>Mucoromycota</taxon>
        <taxon>Mortierellomycotina</taxon>
        <taxon>Mortierellomycetes</taxon>
        <taxon>Mortierellales</taxon>
        <taxon>Mortierellaceae</taxon>
        <taxon>Linnemannia</taxon>
    </lineage>
</organism>
<dbReference type="EMBL" id="JAAAIM010000137">
    <property type="protein sequence ID" value="KAG0293934.1"/>
    <property type="molecule type" value="Genomic_DNA"/>
</dbReference>
<gene>
    <name evidence="2" type="ORF">BGZ96_002048</name>
</gene>
<dbReference type="SUPFAM" id="SSF54403">
    <property type="entry name" value="Cystatin/monellin"/>
    <property type="match status" value="1"/>
</dbReference>
<reference evidence="2 3" key="1">
    <citation type="journal article" date="2020" name="Fungal Divers.">
        <title>Resolving the Mortierellaceae phylogeny through synthesis of multi-gene phylogenetics and phylogenomics.</title>
        <authorList>
            <person name="Vandepol N."/>
            <person name="Liber J."/>
            <person name="Desiro A."/>
            <person name="Na H."/>
            <person name="Kennedy M."/>
            <person name="Barry K."/>
            <person name="Grigoriev I.V."/>
            <person name="Miller A.N."/>
            <person name="O'Donnell K."/>
            <person name="Stajich J.E."/>
            <person name="Bonito G."/>
        </authorList>
    </citation>
    <scope>NUCLEOTIDE SEQUENCE [LARGE SCALE GENOMIC DNA]</scope>
    <source>
        <strain evidence="2 3">AD045</strain>
    </source>
</reference>
<proteinExistence type="predicted"/>
<dbReference type="InterPro" id="IPR046350">
    <property type="entry name" value="Cystatin_sf"/>
</dbReference>
<keyword evidence="3" id="KW-1185">Reference proteome</keyword>
<sequence length="146" mass="15940">MSAINAPEENYSSAGGISNSHPIDKKHPLSESNPDLERILAQLSETILKAYLTVTSITGSSPTFEPVLYARQVVAGSNYYVKMRVFQQGFPGGNSGRGGDAGDDDAEYIHVKIFDQPWTSTLELTGISVNMKLQDPFEYNMPALPQ</sequence>
<dbReference type="Proteomes" id="UP001194696">
    <property type="component" value="Unassembled WGS sequence"/>
</dbReference>
<feature type="compositionally biased region" description="Polar residues" evidence="1">
    <location>
        <begin position="10"/>
        <end position="21"/>
    </location>
</feature>
<feature type="region of interest" description="Disordered" evidence="1">
    <location>
        <begin position="1"/>
        <end position="31"/>
    </location>
</feature>
<accession>A0ABQ7KBC2</accession>
<name>A0ABQ7KBC2_9FUNG</name>
<protein>
    <submittedName>
        <fullName evidence="2">Uncharacterized protein</fullName>
    </submittedName>
</protein>
<evidence type="ECO:0000256" key="1">
    <source>
        <dbReference type="SAM" id="MobiDB-lite"/>
    </source>
</evidence>